<evidence type="ECO:0000313" key="7">
    <source>
        <dbReference type="Proteomes" id="UP000250275"/>
    </source>
</evidence>
<dbReference type="Gene3D" id="3.80.10.10">
    <property type="entry name" value="Ribonuclease Inhibitor"/>
    <property type="match status" value="3"/>
</dbReference>
<reference evidence="6 7" key="1">
    <citation type="submission" date="2015-07" db="EMBL/GenBank/DDBJ databases">
        <title>The genome of Eufriesea mexicana.</title>
        <authorList>
            <person name="Pan H."/>
            <person name="Kapheim K."/>
        </authorList>
    </citation>
    <scope>NUCLEOTIDE SEQUENCE [LARGE SCALE GENOMIC DNA]</scope>
    <source>
        <strain evidence="6">0111107269</strain>
        <tissue evidence="6">Whole body</tissue>
    </source>
</reference>
<keyword evidence="6" id="KW-0675">Receptor</keyword>
<evidence type="ECO:0000313" key="6">
    <source>
        <dbReference type="EMBL" id="OAD56170.1"/>
    </source>
</evidence>
<dbReference type="InterPro" id="IPR003591">
    <property type="entry name" value="Leu-rich_rpt_typical-subtyp"/>
</dbReference>
<dbReference type="SUPFAM" id="SSF52058">
    <property type="entry name" value="L domain-like"/>
    <property type="match status" value="1"/>
</dbReference>
<dbReference type="SMART" id="SM00369">
    <property type="entry name" value="LRR_TYP"/>
    <property type="match status" value="6"/>
</dbReference>
<dbReference type="GO" id="GO:0005615">
    <property type="term" value="C:extracellular space"/>
    <property type="evidence" value="ECO:0007669"/>
    <property type="project" value="TreeGrafter"/>
</dbReference>
<keyword evidence="4" id="KW-0812">Transmembrane</keyword>
<dbReference type="EMBL" id="KQ762190">
    <property type="protein sequence ID" value="OAD56170.1"/>
    <property type="molecule type" value="Genomic_DNA"/>
</dbReference>
<dbReference type="InterPro" id="IPR050328">
    <property type="entry name" value="Dev_Immune_Receptor"/>
</dbReference>
<sequence>FSEVLFTFQVDLSGRGMKKEDFFVRMQSQFSLQEVTDLILRNNEFDSFLDCSTNLENLRTLDLSQNHLKRFFFLCKDEYNLQMLNISHNKLEYIDDNAFNDRIPKLKILDLSCNKLSIVNETMLEHFKVIISYFETCKRRKVHGLMIHVFQILEYLTLANNPINDGIHENALWNLKALRYLNLSNVSSSHFSSELFKTLSNLSTLDLSHNPVNMIPLLPISLEELDLSDTHITRFRYVYLPRLRELKLNNMQALQELVLNDFENFISLEILSLDGSKKVKFLKMFPYDDRLLPRLQRLSISNCGLKTLEYNLMSIIKRTPILTLENNPWNCDCKMQWLNIVNATRAISSTLTFRFLTIRCSSPIQHANKQLSEIPSQELECDDEATSFHPVLWACIFILVVSTVLAVGFFVVRRPIGHWDIRRKNRDTVTYTNVDESSNDLVRILAVGETVERNEE</sequence>
<dbReference type="PRINTS" id="PR00019">
    <property type="entry name" value="LEURICHRPT"/>
</dbReference>
<dbReference type="InterPro" id="IPR032675">
    <property type="entry name" value="LRR_dom_sf"/>
</dbReference>
<dbReference type="PANTHER" id="PTHR24373">
    <property type="entry name" value="SLIT RELATED LEUCINE-RICH REPEAT NEURONAL PROTEIN"/>
    <property type="match status" value="1"/>
</dbReference>
<accession>A0A310SAK6</accession>
<feature type="non-terminal residue" evidence="6">
    <location>
        <position position="456"/>
    </location>
</feature>
<keyword evidence="4" id="KW-1133">Transmembrane helix</keyword>
<dbReference type="InterPro" id="IPR000483">
    <property type="entry name" value="Cys-rich_flank_reg_C"/>
</dbReference>
<dbReference type="PROSITE" id="PS51450">
    <property type="entry name" value="LRR"/>
    <property type="match status" value="2"/>
</dbReference>
<evidence type="ECO:0000256" key="1">
    <source>
        <dbReference type="ARBA" id="ARBA00022614"/>
    </source>
</evidence>
<organism evidence="6 7">
    <name type="scientific">Eufriesea mexicana</name>
    <dbReference type="NCBI Taxonomy" id="516756"/>
    <lineage>
        <taxon>Eukaryota</taxon>
        <taxon>Metazoa</taxon>
        <taxon>Ecdysozoa</taxon>
        <taxon>Arthropoda</taxon>
        <taxon>Hexapoda</taxon>
        <taxon>Insecta</taxon>
        <taxon>Pterygota</taxon>
        <taxon>Neoptera</taxon>
        <taxon>Endopterygota</taxon>
        <taxon>Hymenoptera</taxon>
        <taxon>Apocrita</taxon>
        <taxon>Aculeata</taxon>
        <taxon>Apoidea</taxon>
        <taxon>Anthophila</taxon>
        <taxon>Apidae</taxon>
        <taxon>Eufriesea</taxon>
    </lineage>
</organism>
<evidence type="ECO:0000256" key="3">
    <source>
        <dbReference type="ARBA" id="ARBA00022737"/>
    </source>
</evidence>
<keyword evidence="4" id="KW-0472">Membrane</keyword>
<proteinExistence type="predicted"/>
<feature type="non-terminal residue" evidence="6">
    <location>
        <position position="1"/>
    </location>
</feature>
<evidence type="ECO:0000256" key="2">
    <source>
        <dbReference type="ARBA" id="ARBA00022729"/>
    </source>
</evidence>
<gene>
    <name evidence="6" type="ORF">WN48_03932</name>
</gene>
<feature type="transmembrane region" description="Helical" evidence="4">
    <location>
        <begin position="391"/>
        <end position="412"/>
    </location>
</feature>
<name>A0A310SAK6_9HYME</name>
<keyword evidence="2" id="KW-0732">Signal</keyword>
<dbReference type="PANTHER" id="PTHR24373:SF378">
    <property type="entry name" value="FI03225P-RELATED"/>
    <property type="match status" value="1"/>
</dbReference>
<feature type="domain" description="LRRCT" evidence="5">
    <location>
        <begin position="327"/>
        <end position="382"/>
    </location>
</feature>
<dbReference type="Proteomes" id="UP000250275">
    <property type="component" value="Unassembled WGS sequence"/>
</dbReference>
<evidence type="ECO:0000259" key="5">
    <source>
        <dbReference type="SMART" id="SM00082"/>
    </source>
</evidence>
<keyword evidence="1" id="KW-0433">Leucine-rich repeat</keyword>
<dbReference type="GO" id="GO:0031012">
    <property type="term" value="C:extracellular matrix"/>
    <property type="evidence" value="ECO:0007669"/>
    <property type="project" value="TreeGrafter"/>
</dbReference>
<dbReference type="SMART" id="SM00082">
    <property type="entry name" value="LRRCT"/>
    <property type="match status" value="1"/>
</dbReference>
<dbReference type="Pfam" id="PF13855">
    <property type="entry name" value="LRR_8"/>
    <property type="match status" value="1"/>
</dbReference>
<keyword evidence="3" id="KW-0677">Repeat</keyword>
<dbReference type="OrthoDB" id="1687175at2759"/>
<evidence type="ECO:0000256" key="4">
    <source>
        <dbReference type="SAM" id="Phobius"/>
    </source>
</evidence>
<protein>
    <submittedName>
        <fullName evidence="6">Toll-like receptor 9</fullName>
    </submittedName>
</protein>
<keyword evidence="7" id="KW-1185">Reference proteome</keyword>
<dbReference type="InterPro" id="IPR001611">
    <property type="entry name" value="Leu-rich_rpt"/>
</dbReference>
<dbReference type="AlphaFoldDB" id="A0A310SAK6"/>